<dbReference type="Gene3D" id="2.30.280.10">
    <property type="entry name" value="SRA-YDG"/>
    <property type="match status" value="1"/>
</dbReference>
<accession>A0A6A1V4M0</accession>
<reference evidence="6 7" key="1">
    <citation type="journal article" date="2019" name="Plant Biotechnol. J.">
        <title>The red bayberry genome and genetic basis of sex determination.</title>
        <authorList>
            <person name="Jia H.M."/>
            <person name="Jia H.J."/>
            <person name="Cai Q.L."/>
            <person name="Wang Y."/>
            <person name="Zhao H.B."/>
            <person name="Yang W.F."/>
            <person name="Wang G.Y."/>
            <person name="Li Y.H."/>
            <person name="Zhan D.L."/>
            <person name="Shen Y.T."/>
            <person name="Niu Q.F."/>
            <person name="Chang L."/>
            <person name="Qiu J."/>
            <person name="Zhao L."/>
            <person name="Xie H.B."/>
            <person name="Fu W.Y."/>
            <person name="Jin J."/>
            <person name="Li X.W."/>
            <person name="Jiao Y."/>
            <person name="Zhou C.C."/>
            <person name="Tu T."/>
            <person name="Chai C.Y."/>
            <person name="Gao J.L."/>
            <person name="Fan L.J."/>
            <person name="van de Weg E."/>
            <person name="Wang J.Y."/>
            <person name="Gao Z.S."/>
        </authorList>
    </citation>
    <scope>NUCLEOTIDE SEQUENCE [LARGE SCALE GENOMIC DNA]</scope>
    <source>
        <tissue evidence="6">Leaves</tissue>
    </source>
</reference>
<keyword evidence="6" id="KW-0808">Transferase</keyword>
<dbReference type="Proteomes" id="UP000516437">
    <property type="component" value="Chromosome 7"/>
</dbReference>
<dbReference type="Gene3D" id="2.170.270.10">
    <property type="entry name" value="SET domain"/>
    <property type="match status" value="1"/>
</dbReference>
<dbReference type="PANTHER" id="PTHR45660">
    <property type="entry name" value="HISTONE-LYSINE N-METHYLTRANSFERASE SETMAR"/>
    <property type="match status" value="1"/>
</dbReference>
<comment type="caution">
    <text evidence="6">The sequence shown here is derived from an EMBL/GenBank/DDBJ whole genome shotgun (WGS) entry which is preliminary data.</text>
</comment>
<dbReference type="InterPro" id="IPR003105">
    <property type="entry name" value="SRA_YDG"/>
</dbReference>
<protein>
    <submittedName>
        <fullName evidence="6">Histone-lysine N-methyltransferase, H3 lysine-9 specific SUVH4</fullName>
    </submittedName>
</protein>
<organism evidence="6 7">
    <name type="scientific">Morella rubra</name>
    <name type="common">Chinese bayberry</name>
    <dbReference type="NCBI Taxonomy" id="262757"/>
    <lineage>
        <taxon>Eukaryota</taxon>
        <taxon>Viridiplantae</taxon>
        <taxon>Streptophyta</taxon>
        <taxon>Embryophyta</taxon>
        <taxon>Tracheophyta</taxon>
        <taxon>Spermatophyta</taxon>
        <taxon>Magnoliopsida</taxon>
        <taxon>eudicotyledons</taxon>
        <taxon>Gunneridae</taxon>
        <taxon>Pentapetalae</taxon>
        <taxon>rosids</taxon>
        <taxon>fabids</taxon>
        <taxon>Fagales</taxon>
        <taxon>Myricaceae</taxon>
        <taxon>Morella</taxon>
    </lineage>
</organism>
<keyword evidence="4" id="KW-0732">Signal</keyword>
<dbReference type="SUPFAM" id="SSF88697">
    <property type="entry name" value="PUA domain-like"/>
    <property type="match status" value="1"/>
</dbReference>
<keyword evidence="6" id="KW-0489">Methyltransferase</keyword>
<evidence type="ECO:0000256" key="2">
    <source>
        <dbReference type="ARBA" id="ARBA00023242"/>
    </source>
</evidence>
<evidence type="ECO:0000259" key="5">
    <source>
        <dbReference type="PROSITE" id="PS51015"/>
    </source>
</evidence>
<dbReference type="SUPFAM" id="SSF82199">
    <property type="entry name" value="SET domain"/>
    <property type="match status" value="1"/>
</dbReference>
<feature type="signal peptide" evidence="4">
    <location>
        <begin position="1"/>
        <end position="17"/>
    </location>
</feature>
<dbReference type="SMART" id="SM00466">
    <property type="entry name" value="SRA"/>
    <property type="match status" value="1"/>
</dbReference>
<dbReference type="EMBL" id="RXIC02000025">
    <property type="protein sequence ID" value="KAB1207704.1"/>
    <property type="molecule type" value="Genomic_DNA"/>
</dbReference>
<dbReference type="PANTHER" id="PTHR45660:SF94">
    <property type="entry name" value="HISTONE-LYSINE N-METHYLTRANSFERASE, H3 LYSINE-9 SPECIFIC SUVH4"/>
    <property type="match status" value="1"/>
</dbReference>
<dbReference type="AlphaFoldDB" id="A0A6A1V4M0"/>
<dbReference type="InterPro" id="IPR046341">
    <property type="entry name" value="SET_dom_sf"/>
</dbReference>
<dbReference type="GO" id="GO:0042054">
    <property type="term" value="F:histone methyltransferase activity"/>
    <property type="evidence" value="ECO:0007669"/>
    <property type="project" value="TreeGrafter"/>
</dbReference>
<dbReference type="InterPro" id="IPR015947">
    <property type="entry name" value="PUA-like_sf"/>
</dbReference>
<comment type="subcellular location">
    <subcellularLocation>
        <location evidence="1">Chromosome</location>
        <location evidence="1">Centromere</location>
    </subcellularLocation>
    <subcellularLocation>
        <location evidence="3">Nucleus</location>
    </subcellularLocation>
</comment>
<name>A0A6A1V4M0_9ROSI</name>
<dbReference type="GO" id="GO:0003690">
    <property type="term" value="F:double-stranded DNA binding"/>
    <property type="evidence" value="ECO:0007669"/>
    <property type="project" value="TreeGrafter"/>
</dbReference>
<evidence type="ECO:0000313" key="6">
    <source>
        <dbReference type="EMBL" id="KAB1207704.1"/>
    </source>
</evidence>
<feature type="chain" id="PRO_5025402779" evidence="4">
    <location>
        <begin position="18"/>
        <end position="262"/>
    </location>
</feature>
<gene>
    <name evidence="6" type="ORF">CJ030_MR7G005492</name>
</gene>
<evidence type="ECO:0000256" key="3">
    <source>
        <dbReference type="PROSITE-ProRule" id="PRU00358"/>
    </source>
</evidence>
<dbReference type="GO" id="GO:0005634">
    <property type="term" value="C:nucleus"/>
    <property type="evidence" value="ECO:0007669"/>
    <property type="project" value="UniProtKB-SubCell"/>
</dbReference>
<keyword evidence="2 3" id="KW-0539">Nucleus</keyword>
<dbReference type="GO" id="GO:0000775">
    <property type="term" value="C:chromosome, centromeric region"/>
    <property type="evidence" value="ECO:0007669"/>
    <property type="project" value="UniProtKB-SubCell"/>
</dbReference>
<dbReference type="InterPro" id="IPR036987">
    <property type="entry name" value="SRA-YDG_sf"/>
</dbReference>
<evidence type="ECO:0000256" key="4">
    <source>
        <dbReference type="SAM" id="SignalP"/>
    </source>
</evidence>
<keyword evidence="7" id="KW-1185">Reference proteome</keyword>
<dbReference type="PROSITE" id="PS51015">
    <property type="entry name" value="YDG"/>
    <property type="match status" value="1"/>
</dbReference>
<dbReference type="OrthoDB" id="5792673at2759"/>
<dbReference type="Pfam" id="PF02182">
    <property type="entry name" value="SAD_SRA"/>
    <property type="match status" value="1"/>
</dbReference>
<evidence type="ECO:0000313" key="7">
    <source>
        <dbReference type="Proteomes" id="UP000516437"/>
    </source>
</evidence>
<feature type="domain" description="YDG" evidence="5">
    <location>
        <begin position="1"/>
        <end position="116"/>
    </location>
</feature>
<evidence type="ECO:0000256" key="1">
    <source>
        <dbReference type="ARBA" id="ARBA00004584"/>
    </source>
</evidence>
<proteinExistence type="predicted"/>
<sequence>MKYRIFTLPLAVFIVLSGKYEDDDDNSEEVVYIPHGGNDLLGYKCQMKDQVMCCGNLALKNNMDQDVPVIVICGHKCASSNTLKVYTYDGGALLEYVWFFIQGQKREQFLRLITFRESSIPEFIVLKYHLKQMEEQPILVTYQAYVGNYISGHGMMCFKYVNSIQVENAPGCTFDTILVEPRDVVIECGPRCGCGPICLKSTSQKGMKYCLEVYRSETKGWAAVRSRDFLPSGEPVCKYVGIPRQSEELGNVSGNDYIFAAR</sequence>
<dbReference type="GO" id="GO:0032259">
    <property type="term" value="P:methylation"/>
    <property type="evidence" value="ECO:0007669"/>
    <property type="project" value="UniProtKB-KW"/>
</dbReference>
<dbReference type="InterPro" id="IPR051357">
    <property type="entry name" value="H3K9_HMTase_SUVAR3-9"/>
</dbReference>